<evidence type="ECO:0000313" key="3">
    <source>
        <dbReference type="Proteomes" id="UP000036908"/>
    </source>
</evidence>
<protein>
    <submittedName>
        <fullName evidence="2">Uncharacterized protein</fullName>
    </submittedName>
</protein>
<reference evidence="3" key="1">
    <citation type="submission" date="2014-11" db="EMBL/GenBank/DDBJ databases">
        <title>Genome sequencing of Roseivirga sp. D-25.</title>
        <authorList>
            <person name="Selvaratnam C."/>
            <person name="Thevarajoo S."/>
            <person name="Goh K.M."/>
            <person name="Eee R."/>
            <person name="Chan K.-G."/>
            <person name="Chong C.S."/>
        </authorList>
    </citation>
    <scope>NUCLEOTIDE SEQUENCE [LARGE SCALE GENOMIC DNA]</scope>
    <source>
        <strain evidence="3">D-25</strain>
    </source>
</reference>
<dbReference type="AlphaFoldDB" id="A0A0L8AGL9"/>
<organism evidence="2 3">
    <name type="scientific">Roseivirga seohaensis subsp. aquiponti</name>
    <dbReference type="NCBI Taxonomy" id="1566026"/>
    <lineage>
        <taxon>Bacteria</taxon>
        <taxon>Pseudomonadati</taxon>
        <taxon>Bacteroidota</taxon>
        <taxon>Cytophagia</taxon>
        <taxon>Cytophagales</taxon>
        <taxon>Roseivirgaceae</taxon>
        <taxon>Roseivirga</taxon>
    </lineage>
</organism>
<comment type="caution">
    <text evidence="2">The sequence shown here is derived from an EMBL/GenBank/DDBJ whole genome shotgun (WGS) entry which is preliminary data.</text>
</comment>
<dbReference type="EMBL" id="JSVA01000022">
    <property type="protein sequence ID" value="KOF01534.1"/>
    <property type="molecule type" value="Genomic_DNA"/>
</dbReference>
<name>A0A0L8AGL9_9BACT</name>
<evidence type="ECO:0000313" key="2">
    <source>
        <dbReference type="EMBL" id="KOF01534.1"/>
    </source>
</evidence>
<keyword evidence="1" id="KW-0812">Transmembrane</keyword>
<accession>A0A0L8AGL9</accession>
<feature type="transmembrane region" description="Helical" evidence="1">
    <location>
        <begin position="44"/>
        <end position="62"/>
    </location>
</feature>
<sequence>MKSKIEKRIMVVLVIVTSICLVLQYVVGVDNFSDPVMAKYWIEIVLYPSVLAVLILGWRLTLDKKIEGKEQRKKRHEDLKREH</sequence>
<keyword evidence="1" id="KW-1133">Transmembrane helix</keyword>
<gene>
    <name evidence="2" type="ORF">OB69_16815</name>
</gene>
<dbReference type="Proteomes" id="UP000036908">
    <property type="component" value="Unassembled WGS sequence"/>
</dbReference>
<dbReference type="PATRIC" id="fig|1566026.4.peg.1800"/>
<dbReference type="RefSeq" id="WP_053224919.1">
    <property type="nucleotide sequence ID" value="NZ_JSVA01000022.1"/>
</dbReference>
<dbReference type="OrthoDB" id="9877970at2"/>
<evidence type="ECO:0000256" key="1">
    <source>
        <dbReference type="SAM" id="Phobius"/>
    </source>
</evidence>
<proteinExistence type="predicted"/>
<keyword evidence="3" id="KW-1185">Reference proteome</keyword>
<keyword evidence="1" id="KW-0472">Membrane</keyword>